<feature type="region of interest" description="Disordered" evidence="1">
    <location>
        <begin position="1"/>
        <end position="20"/>
    </location>
</feature>
<dbReference type="Proteomes" id="UP000772434">
    <property type="component" value="Unassembled WGS sequence"/>
</dbReference>
<evidence type="ECO:0000313" key="3">
    <source>
        <dbReference type="Proteomes" id="UP000772434"/>
    </source>
</evidence>
<reference evidence="2" key="1">
    <citation type="submission" date="2020-11" db="EMBL/GenBank/DDBJ databases">
        <authorList>
            <consortium name="DOE Joint Genome Institute"/>
            <person name="Ahrendt S."/>
            <person name="Riley R."/>
            <person name="Andreopoulos W."/>
            <person name="Labutti K."/>
            <person name="Pangilinan J."/>
            <person name="Ruiz-Duenas F.J."/>
            <person name="Barrasa J.M."/>
            <person name="Sanchez-Garcia M."/>
            <person name="Camarero S."/>
            <person name="Miyauchi S."/>
            <person name="Serrano A."/>
            <person name="Linde D."/>
            <person name="Babiker R."/>
            <person name="Drula E."/>
            <person name="Ayuso-Fernandez I."/>
            <person name="Pacheco R."/>
            <person name="Padilla G."/>
            <person name="Ferreira P."/>
            <person name="Barriuso J."/>
            <person name="Kellner H."/>
            <person name="Castanera R."/>
            <person name="Alfaro M."/>
            <person name="Ramirez L."/>
            <person name="Pisabarro A.G."/>
            <person name="Kuo A."/>
            <person name="Tritt A."/>
            <person name="Lipzen A."/>
            <person name="He G."/>
            <person name="Yan M."/>
            <person name="Ng V."/>
            <person name="Cullen D."/>
            <person name="Martin F."/>
            <person name="Rosso M.-N."/>
            <person name="Henrissat B."/>
            <person name="Hibbett D."/>
            <person name="Martinez A.T."/>
            <person name="Grigoriev I.V."/>
        </authorList>
    </citation>
    <scope>NUCLEOTIDE SEQUENCE</scope>
    <source>
        <strain evidence="2">AH 40177</strain>
    </source>
</reference>
<organism evidence="2 3">
    <name type="scientific">Rhodocollybia butyracea</name>
    <dbReference type="NCBI Taxonomy" id="206335"/>
    <lineage>
        <taxon>Eukaryota</taxon>
        <taxon>Fungi</taxon>
        <taxon>Dikarya</taxon>
        <taxon>Basidiomycota</taxon>
        <taxon>Agaricomycotina</taxon>
        <taxon>Agaricomycetes</taxon>
        <taxon>Agaricomycetidae</taxon>
        <taxon>Agaricales</taxon>
        <taxon>Marasmiineae</taxon>
        <taxon>Omphalotaceae</taxon>
        <taxon>Rhodocollybia</taxon>
    </lineage>
</organism>
<keyword evidence="3" id="KW-1185">Reference proteome</keyword>
<accession>A0A9P5U5Z9</accession>
<sequence length="270" mass="29888">MSSMSSRTRRKGSFKASTSTHAEAAINPLPIANCNPPTLPSARARARARSGTRWAISQVSRLRPRVFFRDRHYELIVLEGKSDWGAGGFGSSSWLWFWFGSGTFMARFLNPFLAVVYNLGLGVSGSMQVEVSKAHHSGLMFFPYIRVIRNIKIELNGGDDSEWAREPLSIGRKEGRKDKPAWSRSARNDQRQNTTRVSKTGAEMSRLLTGVGQHSQGRNMGRNMGSMGAVATGPTGPYDGANRGRHVLSSVRWPTMNSVYFKASYSPQNV</sequence>
<dbReference type="AlphaFoldDB" id="A0A9P5U5Z9"/>
<feature type="region of interest" description="Disordered" evidence="1">
    <location>
        <begin position="172"/>
        <end position="242"/>
    </location>
</feature>
<dbReference type="EMBL" id="JADNRY010000089">
    <property type="protein sequence ID" value="KAF9066303.1"/>
    <property type="molecule type" value="Genomic_DNA"/>
</dbReference>
<name>A0A9P5U5Z9_9AGAR</name>
<evidence type="ECO:0000313" key="2">
    <source>
        <dbReference type="EMBL" id="KAF9066303.1"/>
    </source>
</evidence>
<protein>
    <submittedName>
        <fullName evidence="2">Uncharacterized protein</fullName>
    </submittedName>
</protein>
<comment type="caution">
    <text evidence="2">The sequence shown here is derived from an EMBL/GenBank/DDBJ whole genome shotgun (WGS) entry which is preliminary data.</text>
</comment>
<feature type="compositionally biased region" description="Low complexity" evidence="1">
    <location>
        <begin position="217"/>
        <end position="228"/>
    </location>
</feature>
<feature type="compositionally biased region" description="Basic and acidic residues" evidence="1">
    <location>
        <begin position="172"/>
        <end position="190"/>
    </location>
</feature>
<proteinExistence type="predicted"/>
<evidence type="ECO:0000256" key="1">
    <source>
        <dbReference type="SAM" id="MobiDB-lite"/>
    </source>
</evidence>
<gene>
    <name evidence="2" type="ORF">BDP27DRAFT_1365718</name>
</gene>